<reference evidence="2 3" key="1">
    <citation type="submission" date="2018-03" db="EMBL/GenBank/DDBJ databases">
        <title>Genomes of Pezizomycetes fungi and the evolution of truffles.</title>
        <authorList>
            <person name="Murat C."/>
            <person name="Payen T."/>
            <person name="Noel B."/>
            <person name="Kuo A."/>
            <person name="Martin F.M."/>
        </authorList>
    </citation>
    <scope>NUCLEOTIDE SEQUENCE [LARGE SCALE GENOMIC DNA]</scope>
    <source>
        <strain evidence="2">091103-1</strain>
    </source>
</reference>
<dbReference type="InterPro" id="IPR000477">
    <property type="entry name" value="RT_dom"/>
</dbReference>
<comment type="caution">
    <text evidence="2">The sequence shown here is derived from an EMBL/GenBank/DDBJ whole genome shotgun (WGS) entry which is preliminary data.</text>
</comment>
<feature type="domain" description="Reverse transcriptase" evidence="1">
    <location>
        <begin position="1"/>
        <end position="153"/>
    </location>
</feature>
<protein>
    <recommendedName>
        <fullName evidence="1">Reverse transcriptase domain-containing protein</fullName>
    </recommendedName>
</protein>
<evidence type="ECO:0000259" key="1">
    <source>
        <dbReference type="PROSITE" id="PS50878"/>
    </source>
</evidence>
<dbReference type="STRING" id="42249.A0A317T2C1"/>
<evidence type="ECO:0000313" key="2">
    <source>
        <dbReference type="EMBL" id="PWW80843.1"/>
    </source>
</evidence>
<proteinExistence type="predicted"/>
<dbReference type="AlphaFoldDB" id="A0A317T2C1"/>
<dbReference type="PANTHER" id="PTHR33481:SF1">
    <property type="entry name" value="ENDONUCLEASE_EXONUCLEASE_PHOSPHATASE DOMAIN-CONTAINING PROTEIN-RELATED"/>
    <property type="match status" value="1"/>
</dbReference>
<evidence type="ECO:0000313" key="3">
    <source>
        <dbReference type="Proteomes" id="UP000246991"/>
    </source>
</evidence>
<accession>A0A317T2C1</accession>
<keyword evidence="3" id="KW-1185">Reference proteome</keyword>
<dbReference type="Pfam" id="PF00078">
    <property type="entry name" value="RVT_1"/>
    <property type="match status" value="1"/>
</dbReference>
<dbReference type="Proteomes" id="UP000246991">
    <property type="component" value="Unassembled WGS sequence"/>
</dbReference>
<organism evidence="2 3">
    <name type="scientific">Tuber magnatum</name>
    <name type="common">white Piedmont truffle</name>
    <dbReference type="NCBI Taxonomy" id="42249"/>
    <lineage>
        <taxon>Eukaryota</taxon>
        <taxon>Fungi</taxon>
        <taxon>Dikarya</taxon>
        <taxon>Ascomycota</taxon>
        <taxon>Pezizomycotina</taxon>
        <taxon>Pezizomycetes</taxon>
        <taxon>Pezizales</taxon>
        <taxon>Tuberaceae</taxon>
        <taxon>Tuber</taxon>
    </lineage>
</organism>
<dbReference type="PANTHER" id="PTHR33481">
    <property type="entry name" value="REVERSE TRANSCRIPTASE"/>
    <property type="match status" value="1"/>
</dbReference>
<feature type="non-terminal residue" evidence="2">
    <location>
        <position position="1"/>
    </location>
</feature>
<sequence length="153" mass="18182">LLLCMDVKGGYENVAVEKMEERREELSMKRYLRKWVSSFLREREVKVKLGKRKGREWMKVKGGTVQRSPLSPILFMMILGEVMEEGRKEEVESMKMVAVVDDVGFMIEQSNRKWLGERMRKIDRGLRKGLKKYEVDMQIMKLEGMWMGKDRNE</sequence>
<dbReference type="EMBL" id="PYWC01000001">
    <property type="protein sequence ID" value="PWW80843.1"/>
    <property type="molecule type" value="Genomic_DNA"/>
</dbReference>
<gene>
    <name evidence="2" type="ORF">C7212DRAFT_160778</name>
</gene>
<dbReference type="OrthoDB" id="4159828at2759"/>
<name>A0A317T2C1_9PEZI</name>
<dbReference type="PROSITE" id="PS50878">
    <property type="entry name" value="RT_POL"/>
    <property type="match status" value="1"/>
</dbReference>